<accession>A0A1I4NE70</accession>
<evidence type="ECO:0000313" key="3">
    <source>
        <dbReference type="Proteomes" id="UP000199470"/>
    </source>
</evidence>
<feature type="transmembrane region" description="Helical" evidence="1">
    <location>
        <begin position="6"/>
        <end position="23"/>
    </location>
</feature>
<keyword evidence="1" id="KW-1133">Transmembrane helix</keyword>
<reference evidence="2 3" key="1">
    <citation type="submission" date="2016-10" db="EMBL/GenBank/DDBJ databases">
        <authorList>
            <person name="de Groot N.N."/>
        </authorList>
    </citation>
    <scope>NUCLEOTIDE SEQUENCE [LARGE SCALE GENOMIC DNA]</scope>
    <source>
        <strain evidence="2 3">ATCC 43154</strain>
    </source>
</reference>
<dbReference type="Proteomes" id="UP000199470">
    <property type="component" value="Unassembled WGS sequence"/>
</dbReference>
<protein>
    <submittedName>
        <fullName evidence="2">Uncharacterized protein</fullName>
    </submittedName>
</protein>
<evidence type="ECO:0000313" key="2">
    <source>
        <dbReference type="EMBL" id="SFM13862.1"/>
    </source>
</evidence>
<keyword evidence="3" id="KW-1185">Reference proteome</keyword>
<dbReference type="EMBL" id="FOTW01000013">
    <property type="protein sequence ID" value="SFM13862.1"/>
    <property type="molecule type" value="Genomic_DNA"/>
</dbReference>
<organism evidence="2 3">
    <name type="scientific">Rugamonas rubra</name>
    <dbReference type="NCBI Taxonomy" id="758825"/>
    <lineage>
        <taxon>Bacteria</taxon>
        <taxon>Pseudomonadati</taxon>
        <taxon>Pseudomonadota</taxon>
        <taxon>Betaproteobacteria</taxon>
        <taxon>Burkholderiales</taxon>
        <taxon>Oxalobacteraceae</taxon>
        <taxon>Telluria group</taxon>
        <taxon>Rugamonas</taxon>
    </lineage>
</organism>
<feature type="transmembrane region" description="Helical" evidence="1">
    <location>
        <begin position="35"/>
        <end position="53"/>
    </location>
</feature>
<dbReference type="RefSeq" id="WP_093388401.1">
    <property type="nucleotide sequence ID" value="NZ_FOTW01000013.1"/>
</dbReference>
<name>A0A1I4NE70_9BURK</name>
<dbReference type="AlphaFoldDB" id="A0A1I4NE70"/>
<gene>
    <name evidence="2" type="ORF">SAMN02982985_02898</name>
</gene>
<evidence type="ECO:0000256" key="1">
    <source>
        <dbReference type="SAM" id="Phobius"/>
    </source>
</evidence>
<keyword evidence="1" id="KW-0812">Transmembrane</keyword>
<feature type="transmembrane region" description="Helical" evidence="1">
    <location>
        <begin position="59"/>
        <end position="76"/>
    </location>
</feature>
<dbReference type="STRING" id="758825.SAMN02982985_02898"/>
<keyword evidence="1" id="KW-0472">Membrane</keyword>
<sequence>MLLAIYLGAATLILCKGLFFTINHMGRHTTLRSRLAWLLLTTAALDVVISPAFERTPSPSLGGVALVVALACYVLPQRRPMSFNDRKDAP</sequence>
<proteinExistence type="predicted"/>